<evidence type="ECO:0000259" key="10">
    <source>
        <dbReference type="PROSITE" id="PS50893"/>
    </source>
</evidence>
<sequence length="501" mass="53670">MLQPLLSVRNVSKAFARNPVLRDVSLDIAPGEVLALIGENGAGKSTLVNIVSGTLQPDGGTLSWQGQPVVLRNTQAALERGIVHIRQELSIIRALSVMENLFLGDYLAGRLGWIDKRAMATRARALLDRVGARDVDPRRRAGTLRVAEQQMVEIAKALARNVRLLILDEPTASLTPHEAEALFAVIRDLKAQGVAVVFISHRLEEVFGICDRIAVLRDGSPVADYAVAATDRERVIRDMTGRAFGIAALDRHEADRSAPPLLAVRGLADGARIGPLSFELRAGQILGVFGLVGAGRTELIELVAGARRAVAGEARCLGRDGLPASPAQAWARGIAHLPEGRKTQGIFPSRSALENISLAARQRAPLVVAARGERARGAGLKDDLGIVAATLDLPIRLLSGGNQQKALFARCLAAGPKILLLDEPTHGVDLRTKADIYRIIQKLAREGMAVIFTSSELPEIRALATDIMVLARGRATYLQPNCGEAEDVILAHAFAEDQPDA</sequence>
<dbReference type="CDD" id="cd03215">
    <property type="entry name" value="ABC_Carb_Monos_II"/>
    <property type="match status" value="1"/>
</dbReference>
<evidence type="ECO:0000256" key="2">
    <source>
        <dbReference type="ARBA" id="ARBA00022448"/>
    </source>
</evidence>
<keyword evidence="5" id="KW-0677">Repeat</keyword>
<name>A0ABU0F7F7_9HYPH</name>
<feature type="domain" description="ABC transporter" evidence="10">
    <location>
        <begin position="6"/>
        <end position="243"/>
    </location>
</feature>
<keyword evidence="4 11" id="KW-0762">Sugar transport</keyword>
<evidence type="ECO:0000256" key="8">
    <source>
        <dbReference type="ARBA" id="ARBA00022967"/>
    </source>
</evidence>
<dbReference type="PROSITE" id="PS50893">
    <property type="entry name" value="ABC_TRANSPORTER_2"/>
    <property type="match status" value="2"/>
</dbReference>
<reference evidence="11 12" key="1">
    <citation type="submission" date="2023-07" db="EMBL/GenBank/DDBJ databases">
        <title>Genomic Encyclopedia of Type Strains, Phase IV (KMG-IV): sequencing the most valuable type-strain genomes for metagenomic binning, comparative biology and taxonomic classification.</title>
        <authorList>
            <person name="Goeker M."/>
        </authorList>
    </citation>
    <scope>NUCLEOTIDE SEQUENCE [LARGE SCALE GENOMIC DNA]</scope>
    <source>
        <strain evidence="11 12">DSM 5896</strain>
    </source>
</reference>
<dbReference type="Proteomes" id="UP001237448">
    <property type="component" value="Unassembled WGS sequence"/>
</dbReference>
<dbReference type="PANTHER" id="PTHR43790">
    <property type="entry name" value="CARBOHYDRATE TRANSPORT ATP-BINDING PROTEIN MG119-RELATED"/>
    <property type="match status" value="1"/>
</dbReference>
<dbReference type="InterPro" id="IPR003439">
    <property type="entry name" value="ABC_transporter-like_ATP-bd"/>
</dbReference>
<keyword evidence="8" id="KW-1278">Translocase</keyword>
<protein>
    <submittedName>
        <fullName evidence="11">ABC-type sugar transport system ATPase subunit</fullName>
    </submittedName>
</protein>
<evidence type="ECO:0000256" key="9">
    <source>
        <dbReference type="ARBA" id="ARBA00023136"/>
    </source>
</evidence>
<keyword evidence="9" id="KW-0472">Membrane</keyword>
<keyword evidence="2" id="KW-0813">Transport</keyword>
<evidence type="ECO:0000256" key="3">
    <source>
        <dbReference type="ARBA" id="ARBA00022475"/>
    </source>
</evidence>
<dbReference type="SMART" id="SM00382">
    <property type="entry name" value="AAA"/>
    <property type="match status" value="2"/>
</dbReference>
<dbReference type="InterPro" id="IPR003593">
    <property type="entry name" value="AAA+_ATPase"/>
</dbReference>
<comment type="similarity">
    <text evidence="1">Belongs to the ABC transporter superfamily.</text>
</comment>
<evidence type="ECO:0000256" key="6">
    <source>
        <dbReference type="ARBA" id="ARBA00022741"/>
    </source>
</evidence>
<keyword evidence="12" id="KW-1185">Reference proteome</keyword>
<dbReference type="EMBL" id="JAUSVK010000001">
    <property type="protein sequence ID" value="MDQ0390547.1"/>
    <property type="molecule type" value="Genomic_DNA"/>
</dbReference>
<dbReference type="InterPro" id="IPR027417">
    <property type="entry name" value="P-loop_NTPase"/>
</dbReference>
<keyword evidence="6" id="KW-0547">Nucleotide-binding</keyword>
<feature type="domain" description="ABC transporter" evidence="10">
    <location>
        <begin position="249"/>
        <end position="497"/>
    </location>
</feature>
<proteinExistence type="inferred from homology"/>
<organism evidence="11 12">
    <name type="scientific">Labrys monachus</name>
    <dbReference type="NCBI Taxonomy" id="217067"/>
    <lineage>
        <taxon>Bacteria</taxon>
        <taxon>Pseudomonadati</taxon>
        <taxon>Pseudomonadota</taxon>
        <taxon>Alphaproteobacteria</taxon>
        <taxon>Hyphomicrobiales</taxon>
        <taxon>Xanthobacteraceae</taxon>
        <taxon>Labrys</taxon>
    </lineage>
</organism>
<dbReference type="Pfam" id="PF00005">
    <property type="entry name" value="ABC_tran"/>
    <property type="match status" value="2"/>
</dbReference>
<dbReference type="PANTHER" id="PTHR43790:SF3">
    <property type="entry name" value="D-ALLOSE IMPORT ATP-BINDING PROTEIN ALSA-RELATED"/>
    <property type="match status" value="1"/>
</dbReference>
<evidence type="ECO:0000256" key="1">
    <source>
        <dbReference type="ARBA" id="ARBA00005417"/>
    </source>
</evidence>
<evidence type="ECO:0000256" key="4">
    <source>
        <dbReference type="ARBA" id="ARBA00022597"/>
    </source>
</evidence>
<dbReference type="PROSITE" id="PS00211">
    <property type="entry name" value="ABC_TRANSPORTER_1"/>
    <property type="match status" value="1"/>
</dbReference>
<dbReference type="RefSeq" id="WP_307421783.1">
    <property type="nucleotide sequence ID" value="NZ_JAUSVK010000001.1"/>
</dbReference>
<comment type="caution">
    <text evidence="11">The sequence shown here is derived from an EMBL/GenBank/DDBJ whole genome shotgun (WGS) entry which is preliminary data.</text>
</comment>
<accession>A0ABU0F7F7</accession>
<dbReference type="Gene3D" id="3.40.50.300">
    <property type="entry name" value="P-loop containing nucleotide triphosphate hydrolases"/>
    <property type="match status" value="2"/>
</dbReference>
<dbReference type="InterPro" id="IPR050107">
    <property type="entry name" value="ABC_carbohydrate_import_ATPase"/>
</dbReference>
<keyword evidence="7" id="KW-0067">ATP-binding</keyword>
<keyword evidence="3" id="KW-1003">Cell membrane</keyword>
<evidence type="ECO:0000313" key="12">
    <source>
        <dbReference type="Proteomes" id="UP001237448"/>
    </source>
</evidence>
<dbReference type="InterPro" id="IPR017871">
    <property type="entry name" value="ABC_transporter-like_CS"/>
</dbReference>
<dbReference type="SUPFAM" id="SSF52540">
    <property type="entry name" value="P-loop containing nucleoside triphosphate hydrolases"/>
    <property type="match status" value="2"/>
</dbReference>
<evidence type="ECO:0000313" key="11">
    <source>
        <dbReference type="EMBL" id="MDQ0390547.1"/>
    </source>
</evidence>
<gene>
    <name evidence="11" type="ORF">J3R73_000339</name>
</gene>
<evidence type="ECO:0000256" key="5">
    <source>
        <dbReference type="ARBA" id="ARBA00022737"/>
    </source>
</evidence>
<evidence type="ECO:0000256" key="7">
    <source>
        <dbReference type="ARBA" id="ARBA00022840"/>
    </source>
</evidence>
<dbReference type="CDD" id="cd03216">
    <property type="entry name" value="ABC_Carb_Monos_I"/>
    <property type="match status" value="1"/>
</dbReference>